<dbReference type="AlphaFoldDB" id="A0A183HP36"/>
<reference evidence="3" key="1">
    <citation type="submission" date="2016-06" db="UniProtKB">
        <authorList>
            <consortium name="WormBaseParasite"/>
        </authorList>
    </citation>
    <scope>IDENTIFICATION</scope>
</reference>
<organism evidence="3">
    <name type="scientific">Onchocerca flexuosa</name>
    <dbReference type="NCBI Taxonomy" id="387005"/>
    <lineage>
        <taxon>Eukaryota</taxon>
        <taxon>Metazoa</taxon>
        <taxon>Ecdysozoa</taxon>
        <taxon>Nematoda</taxon>
        <taxon>Chromadorea</taxon>
        <taxon>Rhabditida</taxon>
        <taxon>Spirurina</taxon>
        <taxon>Spiruromorpha</taxon>
        <taxon>Filarioidea</taxon>
        <taxon>Onchocercidae</taxon>
        <taxon>Onchocerca</taxon>
    </lineage>
</organism>
<evidence type="ECO:0000313" key="2">
    <source>
        <dbReference type="Proteomes" id="UP000267606"/>
    </source>
</evidence>
<gene>
    <name evidence="1" type="ORF">OFLC_LOCUS9247</name>
</gene>
<dbReference type="EMBL" id="UZAJ01011150">
    <property type="protein sequence ID" value="VDO59373.1"/>
    <property type="molecule type" value="Genomic_DNA"/>
</dbReference>
<protein>
    <submittedName>
        <fullName evidence="1 3">Uncharacterized protein</fullName>
    </submittedName>
</protein>
<dbReference type="WBParaSite" id="OFLC_0000924701-mRNA-1">
    <property type="protein sequence ID" value="OFLC_0000924701-mRNA-1"/>
    <property type="gene ID" value="OFLC_0000924701"/>
</dbReference>
<name>A0A183HP36_9BILA</name>
<dbReference type="Proteomes" id="UP000267606">
    <property type="component" value="Unassembled WGS sequence"/>
</dbReference>
<accession>A0A183HP36</accession>
<evidence type="ECO:0000313" key="3">
    <source>
        <dbReference type="WBParaSite" id="OFLC_0000924701-mRNA-1"/>
    </source>
</evidence>
<proteinExistence type="predicted"/>
<keyword evidence="2" id="KW-1185">Reference proteome</keyword>
<reference evidence="1 2" key="2">
    <citation type="submission" date="2018-11" db="EMBL/GenBank/DDBJ databases">
        <authorList>
            <consortium name="Pathogen Informatics"/>
        </authorList>
    </citation>
    <scope>NUCLEOTIDE SEQUENCE [LARGE SCALE GENOMIC DNA]</scope>
</reference>
<sequence length="84" mass="9740">MLLDSTSIRQLEIVNGVAQAVFRNVRQALNLLENDRHWDASIIRINDECNTPHPIPTLFKIILSTQHSFGRNTNRIWLKVFSIE</sequence>
<evidence type="ECO:0000313" key="1">
    <source>
        <dbReference type="EMBL" id="VDO59373.1"/>
    </source>
</evidence>